<dbReference type="InterPro" id="IPR018228">
    <property type="entry name" value="DNase_TatD-rel_CS"/>
</dbReference>
<dbReference type="RefSeq" id="WP_200105765.1">
    <property type="nucleotide sequence ID" value="NZ_JAEHFV010000002.1"/>
</dbReference>
<gene>
    <name evidence="5" type="ORF">I5M07_05710</name>
</gene>
<protein>
    <submittedName>
        <fullName evidence="5">TatD family hydrolase</fullName>
    </submittedName>
</protein>
<dbReference type="GO" id="GO:0016788">
    <property type="term" value="F:hydrolase activity, acting on ester bonds"/>
    <property type="evidence" value="ECO:0007669"/>
    <property type="project" value="InterPro"/>
</dbReference>
<dbReference type="AlphaFoldDB" id="A0A934UJE5"/>
<dbReference type="FunFam" id="3.20.20.140:FF:000005">
    <property type="entry name" value="TatD family hydrolase"/>
    <property type="match status" value="1"/>
</dbReference>
<name>A0A934UJE5_9FLAO</name>
<feature type="binding site" evidence="4">
    <location>
        <position position="158"/>
    </location>
    <ligand>
        <name>a divalent metal cation</name>
        <dbReference type="ChEBI" id="CHEBI:60240"/>
        <label>2</label>
    </ligand>
</feature>
<reference evidence="5" key="1">
    <citation type="submission" date="2020-12" db="EMBL/GenBank/DDBJ databases">
        <title>Bacterial novel species Flavobacterium sp. SE-1-e isolated from soil.</title>
        <authorList>
            <person name="Jung H.-Y."/>
        </authorList>
    </citation>
    <scope>NUCLEOTIDE SEQUENCE</scope>
    <source>
        <strain evidence="5">SE-1-e</strain>
    </source>
</reference>
<dbReference type="InterPro" id="IPR032466">
    <property type="entry name" value="Metal_Hydrolase"/>
</dbReference>
<dbReference type="GO" id="GO:0005829">
    <property type="term" value="C:cytosol"/>
    <property type="evidence" value="ECO:0007669"/>
    <property type="project" value="TreeGrafter"/>
</dbReference>
<keyword evidence="6" id="KW-1185">Reference proteome</keyword>
<feature type="binding site" evidence="4">
    <location>
        <position position="97"/>
    </location>
    <ligand>
        <name>a divalent metal cation</name>
        <dbReference type="ChEBI" id="CHEBI:60240"/>
        <label>1</label>
    </ligand>
</feature>
<evidence type="ECO:0000256" key="2">
    <source>
        <dbReference type="ARBA" id="ARBA00022723"/>
    </source>
</evidence>
<comment type="similarity">
    <text evidence="1">Belongs to the metallo-dependent hydrolases superfamily. TatD-type hydrolase family.</text>
</comment>
<feature type="binding site" evidence="4">
    <location>
        <position position="10"/>
    </location>
    <ligand>
        <name>a divalent metal cation</name>
        <dbReference type="ChEBI" id="CHEBI:60240"/>
        <label>1</label>
    </ligand>
</feature>
<dbReference type="InterPro" id="IPR015991">
    <property type="entry name" value="TatD/YcfH-like"/>
</dbReference>
<dbReference type="PIRSF" id="PIRSF005902">
    <property type="entry name" value="DNase_TatD"/>
    <property type="match status" value="1"/>
</dbReference>
<feature type="binding site" evidence="4">
    <location>
        <position position="12"/>
    </location>
    <ligand>
        <name>a divalent metal cation</name>
        <dbReference type="ChEBI" id="CHEBI:60240"/>
        <label>1</label>
    </ligand>
</feature>
<organism evidence="5 6">
    <name type="scientific">Flavobacterium agrisoli</name>
    <dbReference type="NCBI Taxonomy" id="2793066"/>
    <lineage>
        <taxon>Bacteria</taxon>
        <taxon>Pseudomonadati</taxon>
        <taxon>Bacteroidota</taxon>
        <taxon>Flavobacteriia</taxon>
        <taxon>Flavobacteriales</taxon>
        <taxon>Flavobacteriaceae</taxon>
        <taxon>Flavobacterium</taxon>
    </lineage>
</organism>
<dbReference type="GO" id="GO:0004536">
    <property type="term" value="F:DNA nuclease activity"/>
    <property type="evidence" value="ECO:0007669"/>
    <property type="project" value="InterPro"/>
</dbReference>
<comment type="caution">
    <text evidence="5">The sequence shown here is derived from an EMBL/GenBank/DDBJ whole genome shotgun (WGS) entry which is preliminary data.</text>
</comment>
<keyword evidence="2 4" id="KW-0479">Metal-binding</keyword>
<dbReference type="Gene3D" id="3.20.20.140">
    <property type="entry name" value="Metal-dependent hydrolases"/>
    <property type="match status" value="1"/>
</dbReference>
<dbReference type="PROSITE" id="PS01090">
    <property type="entry name" value="TATD_2"/>
    <property type="match status" value="1"/>
</dbReference>
<proteinExistence type="inferred from homology"/>
<feature type="binding site" evidence="4">
    <location>
        <position position="133"/>
    </location>
    <ligand>
        <name>a divalent metal cation</name>
        <dbReference type="ChEBI" id="CHEBI:60240"/>
        <label>2</label>
    </ligand>
</feature>
<dbReference type="PANTHER" id="PTHR46124:SF4">
    <property type="entry name" value="HYDROLASE TATD"/>
    <property type="match status" value="1"/>
</dbReference>
<keyword evidence="3 5" id="KW-0378">Hydrolase</keyword>
<evidence type="ECO:0000256" key="1">
    <source>
        <dbReference type="ARBA" id="ARBA00009275"/>
    </source>
</evidence>
<dbReference type="PANTHER" id="PTHR46124">
    <property type="entry name" value="D-AMINOACYL-TRNA DEACYLASE"/>
    <property type="match status" value="1"/>
</dbReference>
<evidence type="ECO:0000256" key="4">
    <source>
        <dbReference type="PIRSR" id="PIRSR005902-1"/>
    </source>
</evidence>
<dbReference type="SUPFAM" id="SSF51556">
    <property type="entry name" value="Metallo-dependent hydrolases"/>
    <property type="match status" value="1"/>
</dbReference>
<dbReference type="Proteomes" id="UP000609172">
    <property type="component" value="Unassembled WGS sequence"/>
</dbReference>
<dbReference type="CDD" id="cd01310">
    <property type="entry name" value="TatD_DNAse"/>
    <property type="match status" value="1"/>
</dbReference>
<dbReference type="Pfam" id="PF01026">
    <property type="entry name" value="TatD_DNase"/>
    <property type="match status" value="1"/>
</dbReference>
<dbReference type="NCBIfam" id="TIGR00010">
    <property type="entry name" value="YchF/TatD family DNA exonuclease"/>
    <property type="match status" value="1"/>
</dbReference>
<accession>A0A934UJE5</accession>
<dbReference type="EMBL" id="JAEHFV010000002">
    <property type="protein sequence ID" value="MBK0369330.1"/>
    <property type="molecule type" value="Genomic_DNA"/>
</dbReference>
<sequence>MKPFSITDTHTHLYSSEFNEDRTEMIQRAIKAGVNRFFIPAIDSETTQSMYELEKEFPENVFLMMGLHPTHVKENYEFELQHVASELQKRKFYAIGEIGIDLYWDKSTLAIQQKAFRAQIQLAKQYQLPIVIHCRDAFDEVFEVLESEKSPELFGIFHCFSGTLAQAKQALSYNMKLGIGGVVTFKNGKIDQFLNQIDLKEIVLETDAPYLAPAPFRGKRNESSYLTKVVTKLAEIYGVSEAEIAQVTTENSKTVFGI</sequence>
<feature type="binding site" evidence="4">
    <location>
        <position position="207"/>
    </location>
    <ligand>
        <name>a divalent metal cation</name>
        <dbReference type="ChEBI" id="CHEBI:60240"/>
        <label>1</label>
    </ligand>
</feature>
<dbReference type="GO" id="GO:0046872">
    <property type="term" value="F:metal ion binding"/>
    <property type="evidence" value="ECO:0007669"/>
    <property type="project" value="UniProtKB-KW"/>
</dbReference>
<evidence type="ECO:0000256" key="3">
    <source>
        <dbReference type="ARBA" id="ARBA00022801"/>
    </source>
</evidence>
<dbReference type="InterPro" id="IPR001130">
    <property type="entry name" value="TatD-like"/>
</dbReference>
<evidence type="ECO:0000313" key="6">
    <source>
        <dbReference type="Proteomes" id="UP000609172"/>
    </source>
</evidence>
<evidence type="ECO:0000313" key="5">
    <source>
        <dbReference type="EMBL" id="MBK0369330.1"/>
    </source>
</evidence>